<organism evidence="1 2">
    <name type="scientific">Microcystis aeruginosa (strain NIES-843 / IAM M-2473)</name>
    <dbReference type="NCBI Taxonomy" id="449447"/>
    <lineage>
        <taxon>Bacteria</taxon>
        <taxon>Bacillati</taxon>
        <taxon>Cyanobacteriota</taxon>
        <taxon>Cyanophyceae</taxon>
        <taxon>Oscillatoriophycideae</taxon>
        <taxon>Chroococcales</taxon>
        <taxon>Microcystaceae</taxon>
        <taxon>Microcystis</taxon>
    </lineage>
</organism>
<name>B0JR47_MICAN</name>
<keyword evidence="2" id="KW-1185">Reference proteome</keyword>
<sequence>MCFEAITLFKPSFCKASGVGDRSLGFQKSLKILSNQVFRFIQPTLVKKERSRSPYLVP</sequence>
<proteinExistence type="predicted"/>
<gene>
    <name evidence="1" type="ordered locus">MAE_40940</name>
</gene>
<dbReference type="Proteomes" id="UP000001510">
    <property type="component" value="Chromosome"/>
</dbReference>
<evidence type="ECO:0000313" key="2">
    <source>
        <dbReference type="Proteomes" id="UP000001510"/>
    </source>
</evidence>
<dbReference type="STRING" id="449447.MAE_40940"/>
<protein>
    <submittedName>
        <fullName evidence="1">Uncharacterized protein</fullName>
    </submittedName>
</protein>
<dbReference type="AlphaFoldDB" id="B0JR47"/>
<dbReference type="PaxDb" id="449447-MAE_40940"/>
<dbReference type="EMBL" id="AP009552">
    <property type="protein sequence ID" value="BAG03916.1"/>
    <property type="molecule type" value="Genomic_DNA"/>
</dbReference>
<dbReference type="EnsemblBacteria" id="BAG03916">
    <property type="protein sequence ID" value="BAG03916"/>
    <property type="gene ID" value="MAE_40940"/>
</dbReference>
<accession>B0JR47</accession>
<evidence type="ECO:0000313" key="1">
    <source>
        <dbReference type="EMBL" id="BAG03916.1"/>
    </source>
</evidence>
<dbReference type="KEGG" id="mar:MAE_40940"/>
<reference evidence="1 2" key="1">
    <citation type="journal article" date="2007" name="DNA Res.">
        <title>Complete genomic structure of the bloom-forming toxic cyanobacterium Microcystis aeruginosa NIES-843.</title>
        <authorList>
            <person name="Kaneko T."/>
            <person name="Nakajima N."/>
            <person name="Okamoto S."/>
            <person name="Suzuki I."/>
            <person name="Tanabe Y."/>
            <person name="Tamaoki M."/>
            <person name="Nakamura Y."/>
            <person name="Kasai F."/>
            <person name="Watanabe A."/>
            <person name="Kawashima K."/>
            <person name="Kishida Y."/>
            <person name="Ono A."/>
            <person name="Shimizu Y."/>
            <person name="Takahashi C."/>
            <person name="Minami C."/>
            <person name="Fujishiro T."/>
            <person name="Kohara M."/>
            <person name="Katoh M."/>
            <person name="Nakazaki N."/>
            <person name="Nakayama S."/>
            <person name="Yamada M."/>
            <person name="Tabata S."/>
            <person name="Watanabe M.M."/>
        </authorList>
    </citation>
    <scope>NUCLEOTIDE SEQUENCE [LARGE SCALE GENOMIC DNA]</scope>
    <source>
        <strain evidence="2">NIES-843 / IAM M-247</strain>
    </source>
</reference>
<dbReference type="HOGENOM" id="CLU_2974401_0_0_3"/>